<protein>
    <submittedName>
        <fullName evidence="1">Uncharacterized protein</fullName>
    </submittedName>
</protein>
<accession>A0A0A9Y3N3</accession>
<gene>
    <name evidence="1" type="ORF">CM83_1296</name>
</gene>
<dbReference type="AlphaFoldDB" id="A0A0A9Y3N3"/>
<dbReference type="InterPro" id="IPR013783">
    <property type="entry name" value="Ig-like_fold"/>
</dbReference>
<reference evidence="1" key="2">
    <citation type="submission" date="2014-07" db="EMBL/GenBank/DDBJ databases">
        <authorList>
            <person name="Hull J."/>
        </authorList>
    </citation>
    <scope>NUCLEOTIDE SEQUENCE</scope>
</reference>
<dbReference type="Gene3D" id="2.60.40.10">
    <property type="entry name" value="Immunoglobulins"/>
    <property type="match status" value="2"/>
</dbReference>
<name>A0A0A9Y3N3_LYGHE</name>
<sequence>MENCVVVNFGVVAPGKIHTKRFQISSSFLVTHIESSKTPLPLEEAFSIRRDTNFDPALENRFVAQYFPFQAFRKSFAYMLIRFEDGSTQQLYIKGKTSGSDIEFSTAKVHFWTNSKIPTSHFKLTMENFSNCDDYFCWDFIPEDSEVKIVPQNGVIRGHGRLELSITFIPKKIGLFYRAFPCIFKFHVSKFIYKMQELLYVDIYGFHSNKELKLNLNQYILLNKPMPTYPSNYCRYVSDLPTQSPIRKELPVIASERYIDFGRIEVTGHAVENITVTNNNELDLVVAWRNIKGSPFWIDPPKLVLRALGGSGRFSVSFSPTKPQIFYRAELLASILWGTRLEHKAPFCLTVHLTGDSFSTNACGWGPSYAIERTRIVLPGTVPNIPT</sequence>
<dbReference type="EMBL" id="GBHO01017876">
    <property type="protein sequence ID" value="JAG25728.1"/>
    <property type="molecule type" value="Transcribed_RNA"/>
</dbReference>
<evidence type="ECO:0000313" key="1">
    <source>
        <dbReference type="EMBL" id="JAG25728.1"/>
    </source>
</evidence>
<dbReference type="PANTHER" id="PTHR46127:SF1">
    <property type="entry name" value="CILIA- AND FLAGELLA-ASSOCIATED PROTEIN 65"/>
    <property type="match status" value="1"/>
</dbReference>
<proteinExistence type="predicted"/>
<feature type="non-terminal residue" evidence="1">
    <location>
        <position position="387"/>
    </location>
</feature>
<dbReference type="PANTHER" id="PTHR46127">
    <property type="entry name" value="CILIA- AND FLAGELLA-ASSOCIATED PROTEIN 65"/>
    <property type="match status" value="1"/>
</dbReference>
<dbReference type="InterPro" id="IPR052614">
    <property type="entry name" value="CFAP65"/>
</dbReference>
<reference evidence="1" key="1">
    <citation type="journal article" date="2014" name="PLoS ONE">
        <title>Transcriptome-Based Identification of ABC Transporters in the Western Tarnished Plant Bug Lygus hesperus.</title>
        <authorList>
            <person name="Hull J.J."/>
            <person name="Chaney K."/>
            <person name="Geib S.M."/>
            <person name="Fabrick J.A."/>
            <person name="Brent C.S."/>
            <person name="Walsh D."/>
            <person name="Lavine L.C."/>
        </authorList>
    </citation>
    <scope>NUCLEOTIDE SEQUENCE</scope>
</reference>
<organism evidence="1">
    <name type="scientific">Lygus hesperus</name>
    <name type="common">Western plant bug</name>
    <dbReference type="NCBI Taxonomy" id="30085"/>
    <lineage>
        <taxon>Eukaryota</taxon>
        <taxon>Metazoa</taxon>
        <taxon>Ecdysozoa</taxon>
        <taxon>Arthropoda</taxon>
        <taxon>Hexapoda</taxon>
        <taxon>Insecta</taxon>
        <taxon>Pterygota</taxon>
        <taxon>Neoptera</taxon>
        <taxon>Paraneoptera</taxon>
        <taxon>Hemiptera</taxon>
        <taxon>Heteroptera</taxon>
        <taxon>Panheteroptera</taxon>
        <taxon>Cimicomorpha</taxon>
        <taxon>Miridae</taxon>
        <taxon>Mirini</taxon>
        <taxon>Lygus</taxon>
    </lineage>
</organism>